<sequence>MVAVFLNYPKFAETSLNEKFYQNIFNAFRLWFLYR</sequence>
<organism evidence="1 2">
    <name type="scientific">Chryseobacterium aquaeductus</name>
    <dbReference type="NCBI Taxonomy" id="2675056"/>
    <lineage>
        <taxon>Bacteria</taxon>
        <taxon>Pseudomonadati</taxon>
        <taxon>Bacteroidota</taxon>
        <taxon>Flavobacteriia</taxon>
        <taxon>Flavobacteriales</taxon>
        <taxon>Weeksellaceae</taxon>
        <taxon>Chryseobacterium group</taxon>
        <taxon>Chryseobacterium</taxon>
    </lineage>
</organism>
<comment type="caution">
    <text evidence="1">The sequence shown here is derived from an EMBL/GenBank/DDBJ whole genome shotgun (WGS) entry which is preliminary data.</text>
</comment>
<gene>
    <name evidence="1" type="ORF">CHRY9390_01305</name>
</gene>
<accession>A0A9N8MF32</accession>
<evidence type="ECO:0000313" key="2">
    <source>
        <dbReference type="Proteomes" id="UP000662618"/>
    </source>
</evidence>
<evidence type="ECO:0000313" key="1">
    <source>
        <dbReference type="EMBL" id="CAD7805007.1"/>
    </source>
</evidence>
<name>A0A9N8MF32_9FLAO</name>
<keyword evidence="2" id="KW-1185">Reference proteome</keyword>
<reference evidence="1" key="1">
    <citation type="submission" date="2020-12" db="EMBL/GenBank/DDBJ databases">
        <authorList>
            <person name="Rodrigo-Torres L."/>
            <person name="Arahal R. D."/>
            <person name="Lucena T."/>
        </authorList>
    </citation>
    <scope>NUCLEOTIDE SEQUENCE</scope>
    <source>
        <strain evidence="1">CECT 9390</strain>
    </source>
</reference>
<protein>
    <submittedName>
        <fullName evidence="1">Uncharacterized protein</fullName>
    </submittedName>
</protein>
<proteinExistence type="predicted"/>
<dbReference type="AlphaFoldDB" id="A0A9N8MF32"/>
<dbReference type="Proteomes" id="UP000662618">
    <property type="component" value="Unassembled WGS sequence"/>
</dbReference>
<dbReference type="EMBL" id="CAJIMS010000001">
    <property type="protein sequence ID" value="CAD7805007.1"/>
    <property type="molecule type" value="Genomic_DNA"/>
</dbReference>